<dbReference type="Pfam" id="PF12762">
    <property type="entry name" value="DDE_Tnp_IS1595"/>
    <property type="match status" value="1"/>
</dbReference>
<evidence type="ECO:0000313" key="3">
    <source>
        <dbReference type="Proteomes" id="UP000237271"/>
    </source>
</evidence>
<feature type="domain" description="ISXO2-like transposase" evidence="1">
    <location>
        <begin position="146"/>
        <end position="267"/>
    </location>
</feature>
<accession>A0A2P4XJE2</accession>
<proteinExistence type="predicted"/>
<name>A0A2P4XJE2_9STRA</name>
<dbReference type="Proteomes" id="UP000237271">
    <property type="component" value="Unassembled WGS sequence"/>
</dbReference>
<gene>
    <name evidence="2" type="ORF">PHPALM_18568</name>
</gene>
<protein>
    <recommendedName>
        <fullName evidence="1">ISXO2-like transposase domain-containing protein</fullName>
    </recommendedName>
</protein>
<dbReference type="InterPro" id="IPR053164">
    <property type="entry name" value="IS1016-like_transposase"/>
</dbReference>
<dbReference type="OrthoDB" id="102192at2759"/>
<keyword evidence="3" id="KW-1185">Reference proteome</keyword>
<dbReference type="AlphaFoldDB" id="A0A2P4XJE2"/>
<reference evidence="2 3" key="1">
    <citation type="journal article" date="2017" name="Genome Biol. Evol.">
        <title>Phytophthora megakarya and P. palmivora, closely related causal agents of cacao black pod rot, underwent increases in genome sizes and gene numbers by different mechanisms.</title>
        <authorList>
            <person name="Ali S.S."/>
            <person name="Shao J."/>
            <person name="Lary D.J."/>
            <person name="Kronmiller B."/>
            <person name="Shen D."/>
            <person name="Strem M.D."/>
            <person name="Amoako-Attah I."/>
            <person name="Akrofi A.Y."/>
            <person name="Begoude B.A."/>
            <person name="Ten Hoopen G.M."/>
            <person name="Coulibaly K."/>
            <person name="Kebe B.I."/>
            <person name="Melnick R.L."/>
            <person name="Guiltinan M.J."/>
            <person name="Tyler B.M."/>
            <person name="Meinhardt L.W."/>
            <person name="Bailey B.A."/>
        </authorList>
    </citation>
    <scope>NUCLEOTIDE SEQUENCE [LARGE SCALE GENOMIC DNA]</scope>
    <source>
        <strain evidence="3">sbr112.9</strain>
    </source>
</reference>
<dbReference type="InterPro" id="IPR024445">
    <property type="entry name" value="Tnp_ISXO2-like"/>
</dbReference>
<dbReference type="PANTHER" id="PTHR47163">
    <property type="entry name" value="DDE_TNP_IS1595 DOMAIN-CONTAINING PROTEIN"/>
    <property type="match status" value="1"/>
</dbReference>
<dbReference type="PANTHER" id="PTHR47163:SF2">
    <property type="entry name" value="SI:DKEY-17M8.2"/>
    <property type="match status" value="1"/>
</dbReference>
<organism evidence="2 3">
    <name type="scientific">Phytophthora palmivora</name>
    <dbReference type="NCBI Taxonomy" id="4796"/>
    <lineage>
        <taxon>Eukaryota</taxon>
        <taxon>Sar</taxon>
        <taxon>Stramenopiles</taxon>
        <taxon>Oomycota</taxon>
        <taxon>Peronosporomycetes</taxon>
        <taxon>Peronosporales</taxon>
        <taxon>Peronosporaceae</taxon>
        <taxon>Phytophthora</taxon>
    </lineage>
</organism>
<evidence type="ECO:0000259" key="1">
    <source>
        <dbReference type="Pfam" id="PF12762"/>
    </source>
</evidence>
<dbReference type="EMBL" id="NCKW01009987">
    <property type="protein sequence ID" value="POM65681.1"/>
    <property type="molecule type" value="Genomic_DNA"/>
</dbReference>
<evidence type="ECO:0000313" key="2">
    <source>
        <dbReference type="EMBL" id="POM65681.1"/>
    </source>
</evidence>
<comment type="caution">
    <text evidence="2">The sequence shown here is derived from an EMBL/GenBank/DDBJ whole genome shotgun (WGS) entry which is preliminary data.</text>
</comment>
<sequence>MPRSRVARLRASRTPADAELNVMPRAPVEPSPYLYATSTPGTSAFTHDKVMTTTVNVRACIIFMTRHGLISRTMLCRHCDDEMSMEAPCSFFAKLKLPLTKCFRLLLFWRSDLPVGVAQQWLDILDADTQHADCGPGAHRRNRRDKLEKKSKYGRGLQHPDNWLFGGVDRTTNLWFGIRTSADRKKKTLFPILRKHVKAKTTIISDAFASYVSVNGKHTLENNRFLRGMDYTHRWGAWEVRIKRHLKRMRGIRKELLTGYLDEFLWKTWFFVGKVPVSTYMEGLVMAIRKHYQL</sequence>